<gene>
    <name evidence="3" type="ORF">M9799_19990</name>
    <name evidence="2" type="ORF">M9799_20430</name>
</gene>
<evidence type="ECO:0000313" key="4">
    <source>
        <dbReference type="Proteomes" id="UP001162800"/>
    </source>
</evidence>
<dbReference type="EMBL" id="CP106883">
    <property type="protein sequence ID" value="UYG53975.1"/>
    <property type="molecule type" value="Genomic_DNA"/>
</dbReference>
<accession>A0ABY6GFW0</accession>
<geneLocation type="plasmid" evidence="2 4">
    <name>unnamed2</name>
</geneLocation>
<protein>
    <submittedName>
        <fullName evidence="2">Conjugal transfer protein TrbH</fullName>
    </submittedName>
</protein>
<feature type="signal peptide" evidence="1">
    <location>
        <begin position="1"/>
        <end position="19"/>
    </location>
</feature>
<dbReference type="PROSITE" id="PS51257">
    <property type="entry name" value="PROKAR_LIPOPROTEIN"/>
    <property type="match status" value="1"/>
</dbReference>
<feature type="chain" id="PRO_5045034205" evidence="1">
    <location>
        <begin position="20"/>
        <end position="162"/>
    </location>
</feature>
<proteinExistence type="predicted"/>
<evidence type="ECO:0000313" key="3">
    <source>
        <dbReference type="EMBL" id="UYG54013.1"/>
    </source>
</evidence>
<dbReference type="EMBL" id="CP106883">
    <property type="protein sequence ID" value="UYG54013.1"/>
    <property type="molecule type" value="Genomic_DNA"/>
</dbReference>
<organism evidence="2 4">
    <name type="scientific">Comamonas endophytica</name>
    <dbReference type="NCBI Taxonomy" id="2949090"/>
    <lineage>
        <taxon>Bacteria</taxon>
        <taxon>Pseudomonadati</taxon>
        <taxon>Pseudomonadota</taxon>
        <taxon>Betaproteobacteria</taxon>
        <taxon>Burkholderiales</taxon>
        <taxon>Comamonadaceae</taxon>
        <taxon>Comamonas</taxon>
    </lineage>
</organism>
<evidence type="ECO:0000313" key="2">
    <source>
        <dbReference type="EMBL" id="UYG53975.1"/>
    </source>
</evidence>
<keyword evidence="1" id="KW-0732">Signal</keyword>
<evidence type="ECO:0000256" key="1">
    <source>
        <dbReference type="SAM" id="SignalP"/>
    </source>
</evidence>
<dbReference type="Proteomes" id="UP001162800">
    <property type="component" value="Plasmid unnamed2"/>
</dbReference>
<sequence>MRFCLFISFSAALFLSACAAPLRSSSSYVDSNINAADAITLANDAAVYLSKSLSPAKTMLVIDPPPTRNVADELTPAMQTALREKGYGVLILSTKNPEKKEKADPPAGTALRYLASPLETGVLLRLQFQGIEASRFYQRNKDGALLPNGFPFTVGGGPNDIR</sequence>
<keyword evidence="4" id="KW-1185">Reference proteome</keyword>
<keyword evidence="2" id="KW-0614">Plasmid</keyword>
<dbReference type="RefSeq" id="WP_231045134.1">
    <property type="nucleotide sequence ID" value="NZ_CP106883.1"/>
</dbReference>
<name>A0ABY6GFW0_9BURK</name>
<reference evidence="2" key="1">
    <citation type="submission" date="2022-09" db="EMBL/GenBank/DDBJ databases">
        <title>The complete genome of Acidovorax sp. 5MLIR.</title>
        <authorList>
            <person name="Liu L."/>
            <person name="Yue J."/>
            <person name="Yang F."/>
            <person name="Yuan J."/>
            <person name="Li L."/>
        </authorList>
    </citation>
    <scope>NUCLEOTIDE SEQUENCE</scope>
    <source>
        <strain evidence="2">5MLIR</strain>
        <plasmid evidence="2">unnamed2</plasmid>
    </source>
</reference>